<comment type="caution">
    <text evidence="2">The sequence shown here is derived from an EMBL/GenBank/DDBJ whole genome shotgun (WGS) entry which is preliminary data.</text>
</comment>
<reference evidence="2 3" key="1">
    <citation type="journal article" date="2016" name="Nat. Commun.">
        <title>Thousands of microbial genomes shed light on interconnected biogeochemical processes in an aquifer system.</title>
        <authorList>
            <person name="Anantharaman K."/>
            <person name="Brown C.T."/>
            <person name="Hug L.A."/>
            <person name="Sharon I."/>
            <person name="Castelle C.J."/>
            <person name="Probst A.J."/>
            <person name="Thomas B.C."/>
            <person name="Singh A."/>
            <person name="Wilkins M.J."/>
            <person name="Karaoz U."/>
            <person name="Brodie E.L."/>
            <person name="Williams K.H."/>
            <person name="Hubbard S.S."/>
            <person name="Banfield J.F."/>
        </authorList>
    </citation>
    <scope>NUCLEOTIDE SEQUENCE [LARGE SCALE GENOMIC DNA]</scope>
</reference>
<name>A0A1F4Q0G0_UNCSA</name>
<gene>
    <name evidence="2" type="ORF">A2625_07895</name>
</gene>
<dbReference type="InterPro" id="IPR002934">
    <property type="entry name" value="Polymerase_NTP_transf_dom"/>
</dbReference>
<organism evidence="2 3">
    <name type="scientific">candidate division WOR-1 bacterium RIFCSPHIGHO2_01_FULL_53_15</name>
    <dbReference type="NCBI Taxonomy" id="1802564"/>
    <lineage>
        <taxon>Bacteria</taxon>
        <taxon>Bacillati</taxon>
        <taxon>Saganbacteria</taxon>
    </lineage>
</organism>
<feature type="domain" description="Polymerase nucleotidyl transferase" evidence="1">
    <location>
        <begin position="2"/>
        <end position="82"/>
    </location>
</feature>
<dbReference type="Proteomes" id="UP000178724">
    <property type="component" value="Unassembled WGS sequence"/>
</dbReference>
<proteinExistence type="predicted"/>
<evidence type="ECO:0000259" key="1">
    <source>
        <dbReference type="Pfam" id="PF01909"/>
    </source>
</evidence>
<dbReference type="SUPFAM" id="SSF81301">
    <property type="entry name" value="Nucleotidyltransferase"/>
    <property type="match status" value="1"/>
</dbReference>
<dbReference type="EMBL" id="METM01000026">
    <property type="protein sequence ID" value="OGB89421.1"/>
    <property type="molecule type" value="Genomic_DNA"/>
</dbReference>
<dbReference type="PANTHER" id="PTHR43449:SF1">
    <property type="entry name" value="POLYMERASE BETA NUCLEOTIDYLTRANSFERASE DOMAIN-CONTAINING PROTEIN"/>
    <property type="match status" value="1"/>
</dbReference>
<evidence type="ECO:0000313" key="2">
    <source>
        <dbReference type="EMBL" id="OGB89421.1"/>
    </source>
</evidence>
<dbReference type="Gene3D" id="3.30.460.10">
    <property type="entry name" value="Beta Polymerase, domain 2"/>
    <property type="match status" value="1"/>
</dbReference>
<accession>A0A1F4Q0G0</accession>
<dbReference type="Pfam" id="PF01909">
    <property type="entry name" value="NTP_transf_2"/>
    <property type="match status" value="1"/>
</dbReference>
<protein>
    <recommendedName>
        <fullName evidence="1">Polymerase nucleotidyl transferase domain-containing protein</fullName>
    </recommendedName>
</protein>
<dbReference type="PANTHER" id="PTHR43449">
    <property type="entry name" value="NUCLEOTIDYLTRANSFERASE"/>
    <property type="match status" value="1"/>
</dbReference>
<evidence type="ECO:0000313" key="3">
    <source>
        <dbReference type="Proteomes" id="UP000178724"/>
    </source>
</evidence>
<sequence length="96" mass="11157">MEKYLGAIKTAYNPKGLWFFGSRVSGQPKEESDIDLVLVSDKFKGTKFIYRMGDFLKKFDYPKHIDALCYTPEEFEKKQKEIGIVREAVEKGEKII</sequence>
<dbReference type="AlphaFoldDB" id="A0A1F4Q0G0"/>
<dbReference type="InterPro" id="IPR043519">
    <property type="entry name" value="NT_sf"/>
</dbReference>
<dbReference type="CDD" id="cd05403">
    <property type="entry name" value="NT_KNTase_like"/>
    <property type="match status" value="1"/>
</dbReference>
<dbReference type="GO" id="GO:0016779">
    <property type="term" value="F:nucleotidyltransferase activity"/>
    <property type="evidence" value="ECO:0007669"/>
    <property type="project" value="InterPro"/>
</dbReference>